<keyword evidence="1" id="KW-0285">Flavoprotein</keyword>
<dbReference type="GO" id="GO:0046872">
    <property type="term" value="F:metal ion binding"/>
    <property type="evidence" value="ECO:0007669"/>
    <property type="project" value="UniProtKB-KW"/>
</dbReference>
<dbReference type="InterPro" id="IPR001041">
    <property type="entry name" value="2Fe-2S_ferredoxin-type"/>
</dbReference>
<organism evidence="9 10">
    <name type="scientific">Hydrogenophaga crocea</name>
    <dbReference type="NCBI Taxonomy" id="2716225"/>
    <lineage>
        <taxon>Bacteria</taxon>
        <taxon>Pseudomonadati</taxon>
        <taxon>Pseudomonadota</taxon>
        <taxon>Betaproteobacteria</taxon>
        <taxon>Burkholderiales</taxon>
        <taxon>Comamonadaceae</taxon>
        <taxon>Hydrogenophaga</taxon>
    </lineage>
</organism>
<name>A0A6G8IJ55_9BURK</name>
<evidence type="ECO:0000256" key="4">
    <source>
        <dbReference type="ARBA" id="ARBA00023002"/>
    </source>
</evidence>
<dbReference type="Gene3D" id="3.10.20.30">
    <property type="match status" value="1"/>
</dbReference>
<dbReference type="Proteomes" id="UP000503162">
    <property type="component" value="Chromosome"/>
</dbReference>
<dbReference type="GO" id="GO:0051537">
    <property type="term" value="F:2 iron, 2 sulfur cluster binding"/>
    <property type="evidence" value="ECO:0007669"/>
    <property type="project" value="UniProtKB-KW"/>
</dbReference>
<evidence type="ECO:0000259" key="7">
    <source>
        <dbReference type="PROSITE" id="PS51085"/>
    </source>
</evidence>
<keyword evidence="2" id="KW-0001">2Fe-2S</keyword>
<feature type="domain" description="FAD-binding FR-type" evidence="8">
    <location>
        <begin position="3"/>
        <end position="106"/>
    </location>
</feature>
<dbReference type="PANTHER" id="PTHR47354:SF1">
    <property type="entry name" value="CARNITINE MONOOXYGENASE REDUCTASE SUBUNIT"/>
    <property type="match status" value="1"/>
</dbReference>
<dbReference type="InterPro" id="IPR001433">
    <property type="entry name" value="OxRdtase_FAD/NAD-bd"/>
</dbReference>
<evidence type="ECO:0000313" key="9">
    <source>
        <dbReference type="EMBL" id="QIM53181.1"/>
    </source>
</evidence>
<dbReference type="InterPro" id="IPR012675">
    <property type="entry name" value="Beta-grasp_dom_sf"/>
</dbReference>
<dbReference type="Pfam" id="PF00111">
    <property type="entry name" value="Fer2"/>
    <property type="match status" value="1"/>
</dbReference>
<keyword evidence="10" id="KW-1185">Reference proteome</keyword>
<keyword evidence="3" id="KW-0479">Metal-binding</keyword>
<dbReference type="InterPro" id="IPR017938">
    <property type="entry name" value="Riboflavin_synthase-like_b-brl"/>
</dbReference>
<dbReference type="Gene3D" id="3.40.50.80">
    <property type="entry name" value="Nucleotide-binding domain of ferredoxin-NADP reductase (FNR) module"/>
    <property type="match status" value="1"/>
</dbReference>
<feature type="domain" description="2Fe-2S ferredoxin-type" evidence="7">
    <location>
        <begin position="238"/>
        <end position="323"/>
    </location>
</feature>
<evidence type="ECO:0000256" key="1">
    <source>
        <dbReference type="ARBA" id="ARBA00022630"/>
    </source>
</evidence>
<dbReference type="PROSITE" id="PS51085">
    <property type="entry name" value="2FE2S_FER_2"/>
    <property type="match status" value="1"/>
</dbReference>
<dbReference type="CDD" id="cd06185">
    <property type="entry name" value="PDR_like"/>
    <property type="match status" value="1"/>
</dbReference>
<evidence type="ECO:0000259" key="8">
    <source>
        <dbReference type="PROSITE" id="PS51384"/>
    </source>
</evidence>
<dbReference type="AlphaFoldDB" id="A0A6G8IJ55"/>
<gene>
    <name evidence="9" type="ORF">G9Q37_13985</name>
</gene>
<proteinExistence type="predicted"/>
<dbReference type="PROSITE" id="PS51384">
    <property type="entry name" value="FAD_FR"/>
    <property type="match status" value="1"/>
</dbReference>
<dbReference type="SUPFAM" id="SSF63380">
    <property type="entry name" value="Riboflavin synthase domain-like"/>
    <property type="match status" value="1"/>
</dbReference>
<protein>
    <submittedName>
        <fullName evidence="9">Oxidoreductase</fullName>
    </submittedName>
</protein>
<dbReference type="SUPFAM" id="SSF52343">
    <property type="entry name" value="Ferredoxin reductase-like, C-terminal NADP-linked domain"/>
    <property type="match status" value="1"/>
</dbReference>
<dbReference type="EMBL" id="CP049989">
    <property type="protein sequence ID" value="QIM53181.1"/>
    <property type="molecule type" value="Genomic_DNA"/>
</dbReference>
<dbReference type="SUPFAM" id="SSF54292">
    <property type="entry name" value="2Fe-2S ferredoxin-like"/>
    <property type="match status" value="1"/>
</dbReference>
<dbReference type="InterPro" id="IPR050415">
    <property type="entry name" value="MRET"/>
</dbReference>
<evidence type="ECO:0000256" key="3">
    <source>
        <dbReference type="ARBA" id="ARBA00022723"/>
    </source>
</evidence>
<dbReference type="PRINTS" id="PR00409">
    <property type="entry name" value="PHDIOXRDTASE"/>
</dbReference>
<dbReference type="GO" id="GO:0016491">
    <property type="term" value="F:oxidoreductase activity"/>
    <property type="evidence" value="ECO:0007669"/>
    <property type="project" value="UniProtKB-KW"/>
</dbReference>
<dbReference type="InterPro" id="IPR039261">
    <property type="entry name" value="FNR_nucleotide-bd"/>
</dbReference>
<accession>A0A6G8IJ55</accession>
<dbReference type="Gene3D" id="2.40.30.10">
    <property type="entry name" value="Translation factors"/>
    <property type="match status" value="1"/>
</dbReference>
<dbReference type="PROSITE" id="PS00197">
    <property type="entry name" value="2FE2S_FER_1"/>
    <property type="match status" value="1"/>
</dbReference>
<dbReference type="InterPro" id="IPR017927">
    <property type="entry name" value="FAD-bd_FR_type"/>
</dbReference>
<dbReference type="KEGG" id="hcz:G9Q37_13985"/>
<keyword evidence="6" id="KW-0411">Iron-sulfur</keyword>
<evidence type="ECO:0000256" key="6">
    <source>
        <dbReference type="ARBA" id="ARBA00023014"/>
    </source>
</evidence>
<keyword evidence="4" id="KW-0560">Oxidoreductase</keyword>
<reference evidence="9 10" key="1">
    <citation type="submission" date="2020-03" db="EMBL/GenBank/DDBJ databases">
        <title>Hydrogenophaga sp. nov. isolated from cyanobacterial mat.</title>
        <authorList>
            <person name="Thorat V."/>
            <person name="Kirdat K."/>
            <person name="Tiwarekar B."/>
            <person name="Costa E.D."/>
            <person name="Yadav A."/>
        </authorList>
    </citation>
    <scope>NUCLEOTIDE SEQUENCE [LARGE SCALE GENOMIC DNA]</scope>
    <source>
        <strain evidence="9 10">BA0156</strain>
    </source>
</reference>
<dbReference type="InterPro" id="IPR036010">
    <property type="entry name" value="2Fe-2S_ferredoxin-like_sf"/>
</dbReference>
<evidence type="ECO:0000256" key="2">
    <source>
        <dbReference type="ARBA" id="ARBA00022714"/>
    </source>
</evidence>
<keyword evidence="5" id="KW-0408">Iron</keyword>
<dbReference type="Pfam" id="PF00175">
    <property type="entry name" value="NAD_binding_1"/>
    <property type="match status" value="1"/>
</dbReference>
<dbReference type="CDD" id="cd00207">
    <property type="entry name" value="fer2"/>
    <property type="match status" value="1"/>
</dbReference>
<dbReference type="RefSeq" id="WP_166228002.1">
    <property type="nucleotide sequence ID" value="NZ_CP049989.1"/>
</dbReference>
<evidence type="ECO:0000313" key="10">
    <source>
        <dbReference type="Proteomes" id="UP000503162"/>
    </source>
</evidence>
<evidence type="ECO:0000256" key="5">
    <source>
        <dbReference type="ARBA" id="ARBA00023004"/>
    </source>
</evidence>
<sequence length="323" mass="35153">MSTALLSALVYNLRYEAPGIVSVELRPATPDTVFPAHTAGAHIDLHLGQGLIRSYSLMNPVTDGQRYVLGVLKDRQSRGGSKHVHEKLRVGDVLEISPPRNNFPLEESAPKSVLVAGGIGITPMLCMLDRLAALGRPAELLYCARSRREAAFVQELESRTSDLFRLRLHFDDEAAAPPDLRRLLAGHPGETHFYGCGPGPMLNAYQQACDDLGYSHVHLERFAAVKQEGEVPVNAKGCTVELRRSARILQVPPGTTLLDAIMEAGIIPSYSCREGICGACETKVLAGEVDHRDSILTKEERAANQSMMICVSGCRSDSLVLDM</sequence>
<dbReference type="InterPro" id="IPR006058">
    <property type="entry name" value="2Fe2S_fd_BS"/>
</dbReference>
<dbReference type="PANTHER" id="PTHR47354">
    <property type="entry name" value="NADH OXIDOREDUCTASE HCR"/>
    <property type="match status" value="1"/>
</dbReference>